<accession>A0A916Z8M0</accession>
<dbReference type="Gene3D" id="3.40.640.10">
    <property type="entry name" value="Type I PLP-dependent aspartate aminotransferase-like (Major domain)"/>
    <property type="match status" value="1"/>
</dbReference>
<dbReference type="InterPro" id="IPR015424">
    <property type="entry name" value="PyrdxlP-dep_Trfase"/>
</dbReference>
<keyword evidence="5" id="KW-1185">Reference proteome</keyword>
<dbReference type="Gene3D" id="3.90.1150.10">
    <property type="entry name" value="Aspartate Aminotransferase, domain 1"/>
    <property type="match status" value="1"/>
</dbReference>
<evidence type="ECO:0000313" key="5">
    <source>
        <dbReference type="Proteomes" id="UP000612349"/>
    </source>
</evidence>
<dbReference type="GO" id="GO:0030170">
    <property type="term" value="F:pyridoxal phosphate binding"/>
    <property type="evidence" value="ECO:0007669"/>
    <property type="project" value="InterPro"/>
</dbReference>
<dbReference type="Proteomes" id="UP000612349">
    <property type="component" value="Unassembled WGS sequence"/>
</dbReference>
<dbReference type="AlphaFoldDB" id="A0A916Z8M0"/>
<dbReference type="CDD" id="cd00609">
    <property type="entry name" value="AAT_like"/>
    <property type="match status" value="1"/>
</dbReference>
<reference evidence="4" key="2">
    <citation type="submission" date="2020-09" db="EMBL/GenBank/DDBJ databases">
        <authorList>
            <person name="Sun Q."/>
            <person name="Zhou Y."/>
        </authorList>
    </citation>
    <scope>NUCLEOTIDE SEQUENCE</scope>
    <source>
        <strain evidence="4">CGMCC 1.15360</strain>
    </source>
</reference>
<dbReference type="EMBL" id="BMIP01000010">
    <property type="protein sequence ID" value="GGD81562.1"/>
    <property type="molecule type" value="Genomic_DNA"/>
</dbReference>
<dbReference type="InterPro" id="IPR004839">
    <property type="entry name" value="Aminotransferase_I/II_large"/>
</dbReference>
<proteinExistence type="predicted"/>
<evidence type="ECO:0000256" key="2">
    <source>
        <dbReference type="ARBA" id="ARBA00022898"/>
    </source>
</evidence>
<keyword evidence="2" id="KW-0663">Pyridoxal phosphate</keyword>
<comment type="cofactor">
    <cofactor evidence="1">
        <name>pyridoxal 5'-phosphate</name>
        <dbReference type="ChEBI" id="CHEBI:597326"/>
    </cofactor>
</comment>
<evidence type="ECO:0000313" key="4">
    <source>
        <dbReference type="EMBL" id="GGD81562.1"/>
    </source>
</evidence>
<sequence length="326" mass="35115">MTGAFHWHGGRLDEARARFGGEAAQWLDLSTGINPNPWPRAAEMHFDWQSLPSPSHLAALEELAAVHFGVDPALCCAVPGSEIGLRLLGVALDLPGRFVLPCYRTHRAIFTDSRPAVSDPADERAVLIVANPNNPDGRIMPPAVLRQWLARQEAAGGWLVVDEAFADPAPDISVADDVREGRALIVTRSFGKFFGLAGVRLGFAIAPPVIVAGLRRLLGDWPLPAAALNIGMAAYSDARWIAATRATLPLRAAALDAVLRRHGYAPVGGSPLFRLIEYGQAGSLFDALAARHILTRPFADRPDWLRFGLPRDDAALSRLDKALSDG</sequence>
<feature type="domain" description="Aminotransferase class I/classII large" evidence="3">
    <location>
        <begin position="109"/>
        <end position="312"/>
    </location>
</feature>
<name>A0A916Z8M0_9SPHN</name>
<dbReference type="RefSeq" id="WP_066774957.1">
    <property type="nucleotide sequence ID" value="NZ_BMIP01000010.1"/>
</dbReference>
<organism evidence="4 5">
    <name type="scientific">Croceicoccus mobilis</name>
    <dbReference type="NCBI Taxonomy" id="1703339"/>
    <lineage>
        <taxon>Bacteria</taxon>
        <taxon>Pseudomonadati</taxon>
        <taxon>Pseudomonadota</taxon>
        <taxon>Alphaproteobacteria</taxon>
        <taxon>Sphingomonadales</taxon>
        <taxon>Erythrobacteraceae</taxon>
        <taxon>Croceicoccus</taxon>
    </lineage>
</organism>
<dbReference type="PANTHER" id="PTHR42885">
    <property type="entry name" value="HISTIDINOL-PHOSPHATE AMINOTRANSFERASE-RELATED"/>
    <property type="match status" value="1"/>
</dbReference>
<dbReference type="PANTHER" id="PTHR42885:SF1">
    <property type="entry name" value="THREONINE-PHOSPHATE DECARBOXYLASE"/>
    <property type="match status" value="1"/>
</dbReference>
<dbReference type="SUPFAM" id="SSF53383">
    <property type="entry name" value="PLP-dependent transferases"/>
    <property type="match status" value="1"/>
</dbReference>
<evidence type="ECO:0000256" key="1">
    <source>
        <dbReference type="ARBA" id="ARBA00001933"/>
    </source>
</evidence>
<evidence type="ECO:0000259" key="3">
    <source>
        <dbReference type="Pfam" id="PF00155"/>
    </source>
</evidence>
<reference evidence="4" key="1">
    <citation type="journal article" date="2014" name="Int. J. Syst. Evol. Microbiol.">
        <title>Complete genome sequence of Corynebacterium casei LMG S-19264T (=DSM 44701T), isolated from a smear-ripened cheese.</title>
        <authorList>
            <consortium name="US DOE Joint Genome Institute (JGI-PGF)"/>
            <person name="Walter F."/>
            <person name="Albersmeier A."/>
            <person name="Kalinowski J."/>
            <person name="Ruckert C."/>
        </authorList>
    </citation>
    <scope>NUCLEOTIDE SEQUENCE</scope>
    <source>
        <strain evidence="4">CGMCC 1.15360</strain>
    </source>
</reference>
<dbReference type="Pfam" id="PF00155">
    <property type="entry name" value="Aminotran_1_2"/>
    <property type="match status" value="1"/>
</dbReference>
<comment type="caution">
    <text evidence="4">The sequence shown here is derived from an EMBL/GenBank/DDBJ whole genome shotgun (WGS) entry which is preliminary data.</text>
</comment>
<gene>
    <name evidence="4" type="ORF">GCM10010990_34380</name>
</gene>
<dbReference type="OrthoDB" id="9799304at2"/>
<protein>
    <submittedName>
        <fullName evidence="4">Threonine-phosphate decarboxylase</fullName>
    </submittedName>
</protein>
<dbReference type="InterPro" id="IPR015422">
    <property type="entry name" value="PyrdxlP-dep_Trfase_small"/>
</dbReference>
<dbReference type="InterPro" id="IPR015421">
    <property type="entry name" value="PyrdxlP-dep_Trfase_major"/>
</dbReference>